<evidence type="ECO:0000313" key="1">
    <source>
        <dbReference type="EMBL" id="XFD39287.1"/>
    </source>
</evidence>
<reference evidence="1" key="1">
    <citation type="submission" date="2024-08" db="EMBL/GenBank/DDBJ databases">
        <title>Lentilactobacillus sp. nov., isolated from tree bark.</title>
        <authorList>
            <person name="Phuengjayaem S."/>
            <person name="Tanasupawat S."/>
        </authorList>
    </citation>
    <scope>NUCLEOTIDE SEQUENCE</scope>
    <source>
        <strain evidence="1">SPB1-3</strain>
    </source>
</reference>
<proteinExistence type="predicted"/>
<dbReference type="EMBL" id="CP168151">
    <property type="protein sequence ID" value="XFD39287.1"/>
    <property type="molecule type" value="Genomic_DNA"/>
</dbReference>
<accession>A0ACD5DD27</accession>
<evidence type="ECO:0000313" key="2">
    <source>
        <dbReference type="Proteomes" id="UP001149860"/>
    </source>
</evidence>
<gene>
    <name evidence="1" type="ORF">O0236_007640</name>
</gene>
<organism evidence="1 2">
    <name type="scientific">Lentilactobacillus terminaliae</name>
    <dbReference type="NCBI Taxonomy" id="3003483"/>
    <lineage>
        <taxon>Bacteria</taxon>
        <taxon>Bacillati</taxon>
        <taxon>Bacillota</taxon>
        <taxon>Bacilli</taxon>
        <taxon>Lactobacillales</taxon>
        <taxon>Lactobacillaceae</taxon>
        <taxon>Lentilactobacillus</taxon>
    </lineage>
</organism>
<sequence>MKPKVGMKLKVKVTGIQSYGVFVDIMGEYRGLIHISECKEGYVANISDYFSVGDVVDAIIIDIDEYTGRISLSTRTKSVDLSVLNQHLHPNRQLQHYWTNYHINSGFSPLDANRESWLKEARKKFE</sequence>
<keyword evidence="2" id="KW-1185">Reference proteome</keyword>
<dbReference type="Proteomes" id="UP001149860">
    <property type="component" value="Chromosome"/>
</dbReference>
<name>A0ACD5DD27_9LACO</name>
<protein>
    <submittedName>
        <fullName evidence="1">CvfD/Ygs/GSP13 family RNA-binding post-transcriptional regulator</fullName>
    </submittedName>
</protein>